<dbReference type="Proteomes" id="UP000015241">
    <property type="component" value="Unassembled WGS sequence"/>
</dbReference>
<protein>
    <submittedName>
        <fullName evidence="1">Uncharacterized protein</fullName>
    </submittedName>
</protein>
<evidence type="ECO:0000313" key="2">
    <source>
        <dbReference type="Proteomes" id="UP000015241"/>
    </source>
</evidence>
<feature type="non-terminal residue" evidence="1">
    <location>
        <position position="185"/>
    </location>
</feature>
<gene>
    <name evidence="1" type="ORF">FOMPIDRAFT_1103086</name>
</gene>
<organism evidence="1 2">
    <name type="scientific">Fomitopsis schrenkii</name>
    <name type="common">Brown rot fungus</name>
    <dbReference type="NCBI Taxonomy" id="2126942"/>
    <lineage>
        <taxon>Eukaryota</taxon>
        <taxon>Fungi</taxon>
        <taxon>Dikarya</taxon>
        <taxon>Basidiomycota</taxon>
        <taxon>Agaricomycotina</taxon>
        <taxon>Agaricomycetes</taxon>
        <taxon>Polyporales</taxon>
        <taxon>Fomitopsis</taxon>
    </lineage>
</organism>
<dbReference type="EMBL" id="KE504167">
    <property type="protein sequence ID" value="EPS98275.1"/>
    <property type="molecule type" value="Genomic_DNA"/>
</dbReference>
<reference evidence="1 2" key="1">
    <citation type="journal article" date="2012" name="Science">
        <title>The Paleozoic origin of enzymatic lignin decomposition reconstructed from 31 fungal genomes.</title>
        <authorList>
            <person name="Floudas D."/>
            <person name="Binder M."/>
            <person name="Riley R."/>
            <person name="Barry K."/>
            <person name="Blanchette R.A."/>
            <person name="Henrissat B."/>
            <person name="Martinez A.T."/>
            <person name="Otillar R."/>
            <person name="Spatafora J.W."/>
            <person name="Yadav J.S."/>
            <person name="Aerts A."/>
            <person name="Benoit I."/>
            <person name="Boyd A."/>
            <person name="Carlson A."/>
            <person name="Copeland A."/>
            <person name="Coutinho P.M."/>
            <person name="de Vries R.P."/>
            <person name="Ferreira P."/>
            <person name="Findley K."/>
            <person name="Foster B."/>
            <person name="Gaskell J."/>
            <person name="Glotzer D."/>
            <person name="Gorecki P."/>
            <person name="Heitman J."/>
            <person name="Hesse C."/>
            <person name="Hori C."/>
            <person name="Igarashi K."/>
            <person name="Jurgens J.A."/>
            <person name="Kallen N."/>
            <person name="Kersten P."/>
            <person name="Kohler A."/>
            <person name="Kuees U."/>
            <person name="Kumar T.K.A."/>
            <person name="Kuo A."/>
            <person name="LaButti K."/>
            <person name="Larrondo L.F."/>
            <person name="Lindquist E."/>
            <person name="Ling A."/>
            <person name="Lombard V."/>
            <person name="Lucas S."/>
            <person name="Lundell T."/>
            <person name="Martin R."/>
            <person name="McLaughlin D.J."/>
            <person name="Morgenstern I."/>
            <person name="Morin E."/>
            <person name="Murat C."/>
            <person name="Nagy L.G."/>
            <person name="Nolan M."/>
            <person name="Ohm R.A."/>
            <person name="Patyshakuliyeva A."/>
            <person name="Rokas A."/>
            <person name="Ruiz-Duenas F.J."/>
            <person name="Sabat G."/>
            <person name="Salamov A."/>
            <person name="Samejima M."/>
            <person name="Schmutz J."/>
            <person name="Slot J.C."/>
            <person name="St John F."/>
            <person name="Stenlid J."/>
            <person name="Sun H."/>
            <person name="Sun S."/>
            <person name="Syed K."/>
            <person name="Tsang A."/>
            <person name="Wiebenga A."/>
            <person name="Young D."/>
            <person name="Pisabarro A."/>
            <person name="Eastwood D.C."/>
            <person name="Martin F."/>
            <person name="Cullen D."/>
            <person name="Grigoriev I.V."/>
            <person name="Hibbett D.S."/>
        </authorList>
    </citation>
    <scope>NUCLEOTIDE SEQUENCE</scope>
    <source>
        <strain evidence="2">FP-58527</strain>
    </source>
</reference>
<evidence type="ECO:0000313" key="1">
    <source>
        <dbReference type="EMBL" id="EPS98275.1"/>
    </source>
</evidence>
<accession>S8F9L4</accession>
<feature type="non-terminal residue" evidence="1">
    <location>
        <position position="1"/>
    </location>
</feature>
<dbReference type="STRING" id="743788.S8F9L4"/>
<keyword evidence="2" id="KW-1185">Reference proteome</keyword>
<name>S8F9L4_FOMSC</name>
<dbReference type="AlphaFoldDB" id="S8F9L4"/>
<dbReference type="eggNOG" id="ENOG502SGWV">
    <property type="taxonomic scope" value="Eukaryota"/>
</dbReference>
<dbReference type="HOGENOM" id="CLU_007337_2_0_1"/>
<proteinExistence type="predicted"/>
<sequence>LNDDDLATLRAYALKTETHMPFSTYSKLPYAFPDAHVPTVDQGKSRAAFLSGLKPEVYDCCENSCCAFVGPHAEREECPYCRCPRYNEHGFPVKEYSYLPLIPRLKGFNANVTQATTMRYRGHEHQHVPGQMSDVFDARVYRSKVSQPVTAAGKTYKHTYFADSRDIALGLSTDGFAPFRRRKQT</sequence>
<dbReference type="InParanoid" id="S8F9L4"/>
<dbReference type="OrthoDB" id="3257409at2759"/>